<gene>
    <name evidence="6" type="ORF">EYB31_22770</name>
</gene>
<dbReference type="Gene3D" id="2.60.120.260">
    <property type="entry name" value="Galactose-binding domain-like"/>
    <property type="match status" value="1"/>
</dbReference>
<dbReference type="SUPFAM" id="SSF51905">
    <property type="entry name" value="FAD/NAD(P)-binding domain"/>
    <property type="match status" value="1"/>
</dbReference>
<dbReference type="EMBL" id="SIRE01000017">
    <property type="protein sequence ID" value="TBL75244.1"/>
    <property type="molecule type" value="Genomic_DNA"/>
</dbReference>
<dbReference type="InterPro" id="IPR008979">
    <property type="entry name" value="Galactose-bd-like_sf"/>
</dbReference>
<sequence length="771" mass="85870">MREETVAADITIVGGGLSGVCAAIAAARLGRSVALVQNRPVLGGNSSSEVRVWVSGASATGVNRYARESGIMGELYLENQYRNPDGNPYIWDLVVLEAVRAEPNIRLFLNTDVYTVVAEDEGDRRVRQSLHSTDVYTVVAEEEGERRLIRSVEGWMTGSERKLRFASPLYMDCTGDGLVGVLAGAEYRIGREARCEFNESAAPEQADRVTLGSTMFFYTKDAGRPVPFIAPAFAVRIEDTSIPLKRIIQSGDSGCHYWWIEWGGELDTIHDNERIRDELWAVIYGIWDYIKNSGRFDADRLTLEWVGSVPGKRESRRFIGDYVLNQNDIIAQNEFHDRVAYGGWSIDLHPPQGVYSEQGGSKHVHPDGIYHIPFRSLYSRNIGNLLFAGRNISATHVAFGTTRVMATCAIMGEAAGTAAALCASKGIFPRQLYEAHLQELQATLLRQDAALIGLAGRDTADLTACARVTASSCLKQLGAEDAQRVFPLVEDAGLLLPVDPQLDGVELLVTADEDTVLQVEVWNTGRPENYIPVHLQARTEVKVHRGERQWVRAEVVWAPEHPQNAFLIVKANPAVSLFLSGHPVTGVLGFVRKAGSDVSKRLEDRENQPVIEWSMKPVLRTPYCFRLLPETNAYTPDKITDGYHRPYGLPHLWLSDRMGSGGEHVRLEWDAPVTIREVHMTFNDDPNEYLNNLHFLRTPFTVMPELVKDYSVLLDDGTGWYEAVSVTANRKRKRVHVLPQPVTARTLQLAIHATNGSPYAEVVEIRVYGDH</sequence>
<evidence type="ECO:0000256" key="3">
    <source>
        <dbReference type="ARBA" id="ARBA00023002"/>
    </source>
</evidence>
<accession>A0A4Q9DN12</accession>
<organism evidence="6 7">
    <name type="scientific">Paenibacillus thalictri</name>
    <dbReference type="NCBI Taxonomy" id="2527873"/>
    <lineage>
        <taxon>Bacteria</taxon>
        <taxon>Bacillati</taxon>
        <taxon>Bacillota</taxon>
        <taxon>Bacilli</taxon>
        <taxon>Bacillales</taxon>
        <taxon>Paenibacillaceae</taxon>
        <taxon>Paenibacillus</taxon>
    </lineage>
</organism>
<protein>
    <submittedName>
        <fullName evidence="6">FAD-dependent oxidoreductase</fullName>
    </submittedName>
</protein>
<dbReference type="InterPro" id="IPR036188">
    <property type="entry name" value="FAD/NAD-bd_sf"/>
</dbReference>
<evidence type="ECO:0000256" key="4">
    <source>
        <dbReference type="ARBA" id="ARBA00023004"/>
    </source>
</evidence>
<name>A0A4Q9DN12_9BACL</name>
<dbReference type="SUPFAM" id="SSF49785">
    <property type="entry name" value="Galactose-binding domain-like"/>
    <property type="match status" value="1"/>
</dbReference>
<dbReference type="RefSeq" id="WP_131015733.1">
    <property type="nucleotide sequence ID" value="NZ_SIRE01000017.1"/>
</dbReference>
<dbReference type="OrthoDB" id="9780658at2"/>
<keyword evidence="5" id="KW-0411">Iron-sulfur</keyword>
<proteinExistence type="predicted"/>
<dbReference type="Gene3D" id="3.50.50.60">
    <property type="entry name" value="FAD/NAD(P)-binding domain"/>
    <property type="match status" value="1"/>
</dbReference>
<dbReference type="AlphaFoldDB" id="A0A4Q9DN12"/>
<keyword evidence="2" id="KW-0479">Metal-binding</keyword>
<keyword evidence="3" id="KW-0560">Oxidoreductase</keyword>
<dbReference type="GO" id="GO:0016491">
    <property type="term" value="F:oxidoreductase activity"/>
    <property type="evidence" value="ECO:0007669"/>
    <property type="project" value="UniProtKB-KW"/>
</dbReference>
<dbReference type="PANTHER" id="PTHR43498:SF1">
    <property type="entry name" value="COB--COM HETERODISULFIDE REDUCTASE IRON-SULFUR SUBUNIT A"/>
    <property type="match status" value="1"/>
</dbReference>
<evidence type="ECO:0000256" key="1">
    <source>
        <dbReference type="ARBA" id="ARBA00022485"/>
    </source>
</evidence>
<comment type="caution">
    <text evidence="6">The sequence shown here is derived from an EMBL/GenBank/DDBJ whole genome shotgun (WGS) entry which is preliminary data.</text>
</comment>
<dbReference type="GO" id="GO:0046872">
    <property type="term" value="F:metal ion binding"/>
    <property type="evidence" value="ECO:0007669"/>
    <property type="project" value="UniProtKB-KW"/>
</dbReference>
<reference evidence="6 7" key="1">
    <citation type="submission" date="2019-02" db="EMBL/GenBank/DDBJ databases">
        <title>Paenibacillus sp. nov., isolated from surface-sterilized tissue of Thalictrum simplex L.</title>
        <authorList>
            <person name="Tuo L."/>
        </authorList>
    </citation>
    <scope>NUCLEOTIDE SEQUENCE [LARGE SCALE GENOMIC DNA]</scope>
    <source>
        <strain evidence="6 7">N2SHLJ1</strain>
    </source>
</reference>
<keyword evidence="1" id="KW-0004">4Fe-4S</keyword>
<evidence type="ECO:0000256" key="5">
    <source>
        <dbReference type="ARBA" id="ARBA00023014"/>
    </source>
</evidence>
<keyword evidence="7" id="KW-1185">Reference proteome</keyword>
<keyword evidence="4" id="KW-0408">Iron</keyword>
<evidence type="ECO:0000313" key="7">
    <source>
        <dbReference type="Proteomes" id="UP000293142"/>
    </source>
</evidence>
<dbReference type="Pfam" id="PF12831">
    <property type="entry name" value="FAD_oxidored"/>
    <property type="match status" value="1"/>
</dbReference>
<dbReference type="PANTHER" id="PTHR43498">
    <property type="entry name" value="FERREDOXIN:COB-COM HETERODISULFIDE REDUCTASE SUBUNIT A"/>
    <property type="match status" value="1"/>
</dbReference>
<evidence type="ECO:0000256" key="2">
    <source>
        <dbReference type="ARBA" id="ARBA00022723"/>
    </source>
</evidence>
<dbReference type="GO" id="GO:0051539">
    <property type="term" value="F:4 iron, 4 sulfur cluster binding"/>
    <property type="evidence" value="ECO:0007669"/>
    <property type="project" value="UniProtKB-KW"/>
</dbReference>
<evidence type="ECO:0000313" key="6">
    <source>
        <dbReference type="EMBL" id="TBL75244.1"/>
    </source>
</evidence>
<dbReference type="InterPro" id="IPR039650">
    <property type="entry name" value="HdrA-like"/>
</dbReference>
<dbReference type="Proteomes" id="UP000293142">
    <property type="component" value="Unassembled WGS sequence"/>
</dbReference>